<gene>
    <name evidence="3" type="primary">lidA_2</name>
    <name evidence="3" type="ORF">Lbru_3018</name>
</gene>
<dbReference type="Proteomes" id="UP000054742">
    <property type="component" value="Unassembled WGS sequence"/>
</dbReference>
<evidence type="ECO:0000259" key="2">
    <source>
        <dbReference type="Pfam" id="PF18641"/>
    </source>
</evidence>
<feature type="region of interest" description="Disordered" evidence="1">
    <location>
        <begin position="78"/>
        <end position="143"/>
    </location>
</feature>
<dbReference type="Pfam" id="PF18641">
    <property type="entry name" value="LidA_Long_CC"/>
    <property type="match status" value="1"/>
</dbReference>
<dbReference type="Gene3D" id="6.10.140.2010">
    <property type="match status" value="2"/>
</dbReference>
<dbReference type="RefSeq" id="WP_058442970.1">
    <property type="nucleotide sequence ID" value="NZ_CAAAHU010000014.1"/>
</dbReference>
<evidence type="ECO:0000313" key="4">
    <source>
        <dbReference type="Proteomes" id="UP000054742"/>
    </source>
</evidence>
<evidence type="ECO:0000313" key="3">
    <source>
        <dbReference type="EMBL" id="KTC76911.1"/>
    </source>
</evidence>
<evidence type="ECO:0000256" key="1">
    <source>
        <dbReference type="SAM" id="MobiDB-lite"/>
    </source>
</evidence>
<feature type="compositionally biased region" description="Basic and acidic residues" evidence="1">
    <location>
        <begin position="109"/>
        <end position="124"/>
    </location>
</feature>
<dbReference type="PATRIC" id="fig|29422.6.peg.3194"/>
<dbReference type="STRING" id="29422.Lbru_3018"/>
<proteinExistence type="predicted"/>
<accession>A0A0W0S0A4</accession>
<dbReference type="AlphaFoldDB" id="A0A0W0S0A4"/>
<feature type="region of interest" description="Disordered" evidence="1">
    <location>
        <begin position="320"/>
        <end position="377"/>
    </location>
</feature>
<dbReference type="InterPro" id="IPR041463">
    <property type="entry name" value="LidA_long_CC"/>
</dbReference>
<feature type="domain" description="LidA long coiled-coil" evidence="2">
    <location>
        <begin position="170"/>
        <end position="328"/>
    </location>
</feature>
<reference evidence="3 4" key="1">
    <citation type="submission" date="2015-11" db="EMBL/GenBank/DDBJ databases">
        <title>Genomic analysis of 38 Legionella species identifies large and diverse effector repertoires.</title>
        <authorList>
            <person name="Burstein D."/>
            <person name="Amaro F."/>
            <person name="Zusman T."/>
            <person name="Lifshitz Z."/>
            <person name="Cohen O."/>
            <person name="Gilbert J.A."/>
            <person name="Pupko T."/>
            <person name="Shuman H.A."/>
            <person name="Segal G."/>
        </authorList>
    </citation>
    <scope>NUCLEOTIDE SEQUENCE [LARGE SCALE GENOMIC DNA]</scope>
    <source>
        <strain evidence="3 4">ATCC 43878</strain>
    </source>
</reference>
<feature type="compositionally biased region" description="Basic and acidic residues" evidence="1">
    <location>
        <begin position="133"/>
        <end position="143"/>
    </location>
</feature>
<feature type="compositionally biased region" description="Polar residues" evidence="1">
    <location>
        <begin position="330"/>
        <end position="345"/>
    </location>
</feature>
<comment type="caution">
    <text evidence="3">The sequence shown here is derived from an EMBL/GenBank/DDBJ whole genome shotgun (WGS) entry which is preliminary data.</text>
</comment>
<protein>
    <submittedName>
        <fullName evidence="3">Dot/Icm system substrate protein LidA</fullName>
    </submittedName>
</protein>
<name>A0A0W0S0A4_9GAMM</name>
<organism evidence="3 4">
    <name type="scientific">Legionella brunensis</name>
    <dbReference type="NCBI Taxonomy" id="29422"/>
    <lineage>
        <taxon>Bacteria</taxon>
        <taxon>Pseudomonadati</taxon>
        <taxon>Pseudomonadota</taxon>
        <taxon>Gammaproteobacteria</taxon>
        <taxon>Legionellales</taxon>
        <taxon>Legionellaceae</taxon>
        <taxon>Legionella</taxon>
    </lineage>
</organism>
<feature type="compositionally biased region" description="Basic and acidic residues" evidence="1">
    <location>
        <begin position="78"/>
        <end position="96"/>
    </location>
</feature>
<keyword evidence="4" id="KW-1185">Reference proteome</keyword>
<sequence>MDSSNTQSIFDSLHEIKSNFEELMGKFGLKSPGDVLKFFASKEGIEIIDHFIQEIVQKRKEEEMIALQWQEQQEERASLLHELAEEDEAKKEDTQHQKPNIVKPPPTPEEGKDKSKDSALDRRLASLNTDLQKATEEKKQTEKKYEEYDKNLAEVDNFISSIDSSNPKLALEAQIARLEGTEKDREKKAKKISDMIDKGNVTEAKAELEKLKAKNLQIGTLKDMLAVVNDKKVMYNKDGKQVNSFKEAAYIVPKDKQLVKEGEEFYLYDKNKKIDKTQARQDFLNKESEMTCVKDLVQNNRTIEMSEFDSKIANLREQLNEAQEEKNRSKQTPPMSSLSVTSEIASDTGLEYFNKPENKEKSTTMQPQEDPLDSYNL</sequence>
<dbReference type="OrthoDB" id="5647374at2"/>
<dbReference type="EMBL" id="LNXV01000036">
    <property type="protein sequence ID" value="KTC76911.1"/>
    <property type="molecule type" value="Genomic_DNA"/>
</dbReference>